<dbReference type="PANTHER" id="PTHR15396">
    <property type="entry name" value="RIBONUCLEASE P PROTEIN SUBUNIT P40"/>
    <property type="match status" value="1"/>
</dbReference>
<evidence type="ECO:0000313" key="1">
    <source>
        <dbReference type="EMBL" id="RHY12183.1"/>
    </source>
</evidence>
<organism evidence="1 2">
    <name type="scientific">Aphanomyces astaci</name>
    <name type="common">Crayfish plague agent</name>
    <dbReference type="NCBI Taxonomy" id="112090"/>
    <lineage>
        <taxon>Eukaryota</taxon>
        <taxon>Sar</taxon>
        <taxon>Stramenopiles</taxon>
        <taxon>Oomycota</taxon>
        <taxon>Saprolegniomycetes</taxon>
        <taxon>Saprolegniales</taxon>
        <taxon>Verrucalvaceae</taxon>
        <taxon>Aphanomyces</taxon>
    </lineage>
</organism>
<dbReference type="Pfam" id="PF08584">
    <property type="entry name" value="Ribonuc_P_40"/>
    <property type="match status" value="1"/>
</dbReference>
<dbReference type="GO" id="GO:0000171">
    <property type="term" value="F:ribonuclease MRP activity"/>
    <property type="evidence" value="ECO:0007669"/>
    <property type="project" value="TreeGrafter"/>
</dbReference>
<dbReference type="GO" id="GO:0000447">
    <property type="term" value="P:endonucleolytic cleavage in ITS1 to separate SSU-rRNA from 5.8S rRNA and LSU-rRNA from tricistronic rRNA transcript (SSU-rRNA, 5.8S rRNA, LSU-rRNA)"/>
    <property type="evidence" value="ECO:0007669"/>
    <property type="project" value="TreeGrafter"/>
</dbReference>
<protein>
    <submittedName>
        <fullName evidence="1">Uncharacterized protein</fullName>
    </submittedName>
</protein>
<comment type="caution">
    <text evidence="1">The sequence shown here is derived from an EMBL/GenBank/DDBJ whole genome shotgun (WGS) entry which is preliminary data.</text>
</comment>
<proteinExistence type="predicted"/>
<dbReference type="Proteomes" id="UP000265427">
    <property type="component" value="Unassembled WGS sequence"/>
</dbReference>
<dbReference type="GO" id="GO:0030681">
    <property type="term" value="C:multimeric ribonuclease P complex"/>
    <property type="evidence" value="ECO:0007669"/>
    <property type="project" value="TreeGrafter"/>
</dbReference>
<reference evidence="1 2" key="1">
    <citation type="submission" date="2018-08" db="EMBL/GenBank/DDBJ databases">
        <title>Aphanomyces genome sequencing and annotation.</title>
        <authorList>
            <person name="Minardi D."/>
            <person name="Oidtmann B."/>
            <person name="Van Der Giezen M."/>
            <person name="Studholme D.J."/>
        </authorList>
    </citation>
    <scope>NUCLEOTIDE SEQUENCE [LARGE SCALE GENOMIC DNA]</scope>
    <source>
        <strain evidence="1 2">Kv</strain>
    </source>
</reference>
<dbReference type="AlphaFoldDB" id="A0A397AWK0"/>
<dbReference type="GO" id="GO:0004526">
    <property type="term" value="F:ribonuclease P activity"/>
    <property type="evidence" value="ECO:0007669"/>
    <property type="project" value="TreeGrafter"/>
</dbReference>
<gene>
    <name evidence="1" type="ORF">DYB36_002341</name>
</gene>
<accession>A0A397AWK0</accession>
<dbReference type="PANTHER" id="PTHR15396:SF1">
    <property type="entry name" value="RIBONUCLEASE P PROTEIN SUBUNIT P40"/>
    <property type="match status" value="1"/>
</dbReference>
<dbReference type="EMBL" id="QUSZ01004898">
    <property type="protein sequence ID" value="RHY12183.1"/>
    <property type="molecule type" value="Genomic_DNA"/>
</dbReference>
<dbReference type="InterPro" id="IPR013893">
    <property type="entry name" value="RNase_P_Rpp40"/>
</dbReference>
<dbReference type="VEuPathDB" id="FungiDB:H257_08394"/>
<dbReference type="GO" id="GO:0000172">
    <property type="term" value="C:ribonuclease MRP complex"/>
    <property type="evidence" value="ECO:0007669"/>
    <property type="project" value="TreeGrafter"/>
</dbReference>
<evidence type="ECO:0000313" key="2">
    <source>
        <dbReference type="Proteomes" id="UP000265427"/>
    </source>
</evidence>
<dbReference type="GO" id="GO:0001682">
    <property type="term" value="P:tRNA 5'-leader removal"/>
    <property type="evidence" value="ECO:0007669"/>
    <property type="project" value="InterPro"/>
</dbReference>
<sequence length="373" mass="40737">MDLPGKLPMNRHVVHVSSWKHPKSPGMDVVQTHPLNQQLEVFLPTATPSSVGSLSRQGSFFYALRLCPRELVEECLTHPDTRYYAILKNAPQDGANTMTLFPSGDLVLSLDHDTYTQFGLVGHPSALPPGLKSIKKSAHGNMHVIAISINGLQSDSPFKARVFACLDRFGPVDLLVCATNSNGHAQTVSITHDAAQRRRLELSATVHSFESIVLPDALSSSPPKAGKGGSTADQKDHIQDVHEWLGLMCCRLDGLLQGSSPDEYASSYIVPGVDEPTTAERHRATSVRWRGLIPESFCATALEYAKSQVADKAVPWAAVIVWGFPDTLASWFDKGKRRDHGFQMEGTNGYTIVCLPENQYWVIQSIGAQDAAV</sequence>
<name>A0A397AWK0_APHAT</name>